<keyword evidence="3" id="KW-1185">Reference proteome</keyword>
<protein>
    <recommendedName>
        <fullName evidence="4">Serpentine receptor class gamma</fullName>
    </recommendedName>
</protein>
<comment type="caution">
    <text evidence="2">The sequence shown here is derived from an EMBL/GenBank/DDBJ whole genome shotgun (WGS) entry which is preliminary data.</text>
</comment>
<evidence type="ECO:0008006" key="4">
    <source>
        <dbReference type="Google" id="ProtNLM"/>
    </source>
</evidence>
<evidence type="ECO:0000313" key="3">
    <source>
        <dbReference type="Proteomes" id="UP001175271"/>
    </source>
</evidence>
<evidence type="ECO:0000313" key="2">
    <source>
        <dbReference type="EMBL" id="KAK0427075.1"/>
    </source>
</evidence>
<dbReference type="AlphaFoldDB" id="A0AA39IMJ7"/>
<gene>
    <name evidence="2" type="ORF">QR680_010049</name>
</gene>
<keyword evidence="1" id="KW-0812">Transmembrane</keyword>
<dbReference type="SUPFAM" id="SSF81321">
    <property type="entry name" value="Family A G protein-coupled receptor-like"/>
    <property type="match status" value="1"/>
</dbReference>
<feature type="transmembrane region" description="Helical" evidence="1">
    <location>
        <begin position="75"/>
        <end position="97"/>
    </location>
</feature>
<feature type="transmembrane region" description="Helical" evidence="1">
    <location>
        <begin position="117"/>
        <end position="137"/>
    </location>
</feature>
<dbReference type="EMBL" id="JAUCMV010000001">
    <property type="protein sequence ID" value="KAK0427075.1"/>
    <property type="molecule type" value="Genomic_DNA"/>
</dbReference>
<reference evidence="2" key="1">
    <citation type="submission" date="2023-06" db="EMBL/GenBank/DDBJ databases">
        <title>Genomic analysis of the entomopathogenic nematode Steinernema hermaphroditum.</title>
        <authorList>
            <person name="Schwarz E.M."/>
            <person name="Heppert J.K."/>
            <person name="Baniya A."/>
            <person name="Schwartz H.T."/>
            <person name="Tan C.-H."/>
            <person name="Antoshechkin I."/>
            <person name="Sternberg P.W."/>
            <person name="Goodrich-Blair H."/>
            <person name="Dillman A.R."/>
        </authorList>
    </citation>
    <scope>NUCLEOTIDE SEQUENCE</scope>
    <source>
        <strain evidence="2">PS9179</strain>
        <tissue evidence="2">Whole animal</tissue>
    </source>
</reference>
<feature type="transmembrane region" description="Helical" evidence="1">
    <location>
        <begin position="149"/>
        <end position="170"/>
    </location>
</feature>
<keyword evidence="1" id="KW-1133">Transmembrane helix</keyword>
<feature type="transmembrane region" description="Helical" evidence="1">
    <location>
        <begin position="25"/>
        <end position="49"/>
    </location>
</feature>
<name>A0AA39IMJ7_9BILA</name>
<dbReference type="Proteomes" id="UP001175271">
    <property type="component" value="Unassembled WGS sequence"/>
</dbReference>
<accession>A0AA39IMJ7</accession>
<keyword evidence="1" id="KW-0472">Membrane</keyword>
<organism evidence="2 3">
    <name type="scientific">Steinernema hermaphroditum</name>
    <dbReference type="NCBI Taxonomy" id="289476"/>
    <lineage>
        <taxon>Eukaryota</taxon>
        <taxon>Metazoa</taxon>
        <taxon>Ecdysozoa</taxon>
        <taxon>Nematoda</taxon>
        <taxon>Chromadorea</taxon>
        <taxon>Rhabditida</taxon>
        <taxon>Tylenchina</taxon>
        <taxon>Panagrolaimomorpha</taxon>
        <taxon>Strongyloidoidea</taxon>
        <taxon>Steinernematidae</taxon>
        <taxon>Steinernema</taxon>
    </lineage>
</organism>
<proteinExistence type="predicted"/>
<evidence type="ECO:0000256" key="1">
    <source>
        <dbReference type="SAM" id="Phobius"/>
    </source>
</evidence>
<sequence length="465" mass="53121">MEAAMNFVLALNRLKVICGIQHRKAIPITLTFIWLAGIINYVFLFTPYYGHKIGPGILLPVYDYSKPYTEILQKIGAYVMIFCHCLSLTIYMIIFAYLARLHFKSTLQSGSFKEKNILFYAVSRFAVDISITVVFTFGNIQHTQANDFIVFLTHMVVMLGLPPAMYLMMIRSLRNDFFCKKHSLVIAAATPIRQSPPNAQEVRRVHQVQTDCPVKSAFQGGPDNLVVMEMSVLMEKWLRVFSAQQDLQDHLALMTGILERMDKLVQPARLEIPGQMGRQDETARMARMVHPVTQQPATQVPQARLEHQAVLEILARTAKVLTMAVPQVLPVHLGLLETQDQGEMTDRPEDRDLQARPGRILITVHVRQELRHPAVLRNTVELRPSKRHRTATVHQMEEKLLEREAVQAAEAHYLHSLRILVCLPMKHLCRTEATPDLELDHWPQVALWIVDLAARKIEKRKAIAD</sequence>